<accession>A0AAV4CPQ4</accession>
<gene>
    <name evidence="1" type="ORF">PoB_006033900</name>
</gene>
<evidence type="ECO:0000313" key="2">
    <source>
        <dbReference type="Proteomes" id="UP000735302"/>
    </source>
</evidence>
<dbReference type="AlphaFoldDB" id="A0AAV4CPQ4"/>
<sequence>MRSLAHWEHYTISRDTGLQGILLNLVVTPLYPRNVTQSIVTAIPQGILLNLFVTLEYDSEPTQRVRDTSIPQGILLNLSVTLGYHREPYPTCP</sequence>
<comment type="caution">
    <text evidence="1">The sequence shown here is derived from an EMBL/GenBank/DDBJ whole genome shotgun (WGS) entry which is preliminary data.</text>
</comment>
<evidence type="ECO:0000313" key="1">
    <source>
        <dbReference type="EMBL" id="GFO33834.1"/>
    </source>
</evidence>
<dbReference type="Proteomes" id="UP000735302">
    <property type="component" value="Unassembled WGS sequence"/>
</dbReference>
<organism evidence="1 2">
    <name type="scientific">Plakobranchus ocellatus</name>
    <dbReference type="NCBI Taxonomy" id="259542"/>
    <lineage>
        <taxon>Eukaryota</taxon>
        <taxon>Metazoa</taxon>
        <taxon>Spiralia</taxon>
        <taxon>Lophotrochozoa</taxon>
        <taxon>Mollusca</taxon>
        <taxon>Gastropoda</taxon>
        <taxon>Heterobranchia</taxon>
        <taxon>Euthyneura</taxon>
        <taxon>Panpulmonata</taxon>
        <taxon>Sacoglossa</taxon>
        <taxon>Placobranchoidea</taxon>
        <taxon>Plakobranchidae</taxon>
        <taxon>Plakobranchus</taxon>
    </lineage>
</organism>
<reference evidence="1 2" key="1">
    <citation type="journal article" date="2021" name="Elife">
        <title>Chloroplast acquisition without the gene transfer in kleptoplastic sea slugs, Plakobranchus ocellatus.</title>
        <authorList>
            <person name="Maeda T."/>
            <person name="Takahashi S."/>
            <person name="Yoshida T."/>
            <person name="Shimamura S."/>
            <person name="Takaki Y."/>
            <person name="Nagai Y."/>
            <person name="Toyoda A."/>
            <person name="Suzuki Y."/>
            <person name="Arimoto A."/>
            <person name="Ishii H."/>
            <person name="Satoh N."/>
            <person name="Nishiyama T."/>
            <person name="Hasebe M."/>
            <person name="Maruyama T."/>
            <person name="Minagawa J."/>
            <person name="Obokata J."/>
            <person name="Shigenobu S."/>
        </authorList>
    </citation>
    <scope>NUCLEOTIDE SEQUENCE [LARGE SCALE GENOMIC DNA]</scope>
</reference>
<dbReference type="EMBL" id="BLXT01006838">
    <property type="protein sequence ID" value="GFO33834.1"/>
    <property type="molecule type" value="Genomic_DNA"/>
</dbReference>
<protein>
    <submittedName>
        <fullName evidence="1">Uncharacterized protein</fullName>
    </submittedName>
</protein>
<keyword evidence="2" id="KW-1185">Reference proteome</keyword>
<name>A0AAV4CPQ4_9GAST</name>
<proteinExistence type="predicted"/>